<dbReference type="EMBL" id="GBRH01265366">
    <property type="protein sequence ID" value="JAD32529.1"/>
    <property type="molecule type" value="Transcribed_RNA"/>
</dbReference>
<sequence>MTRSLYAIAAARPRAEEETAASCSSDEVV</sequence>
<reference evidence="1" key="1">
    <citation type="submission" date="2014-09" db="EMBL/GenBank/DDBJ databases">
        <authorList>
            <person name="Magalhaes I.L.F."/>
            <person name="Oliveira U."/>
            <person name="Santos F.R."/>
            <person name="Vidigal T.H.D.A."/>
            <person name="Brescovit A.D."/>
            <person name="Santos A.J."/>
        </authorList>
    </citation>
    <scope>NUCLEOTIDE SEQUENCE</scope>
    <source>
        <tissue evidence="1">Shoot tissue taken approximately 20 cm above the soil surface</tissue>
    </source>
</reference>
<proteinExistence type="predicted"/>
<organism evidence="1">
    <name type="scientific">Arundo donax</name>
    <name type="common">Giant reed</name>
    <name type="synonym">Donax arundinaceus</name>
    <dbReference type="NCBI Taxonomy" id="35708"/>
    <lineage>
        <taxon>Eukaryota</taxon>
        <taxon>Viridiplantae</taxon>
        <taxon>Streptophyta</taxon>
        <taxon>Embryophyta</taxon>
        <taxon>Tracheophyta</taxon>
        <taxon>Spermatophyta</taxon>
        <taxon>Magnoliopsida</taxon>
        <taxon>Liliopsida</taxon>
        <taxon>Poales</taxon>
        <taxon>Poaceae</taxon>
        <taxon>PACMAD clade</taxon>
        <taxon>Arundinoideae</taxon>
        <taxon>Arundineae</taxon>
        <taxon>Arundo</taxon>
    </lineage>
</organism>
<accession>A0A0A9PXK8</accession>
<dbReference type="AlphaFoldDB" id="A0A0A9PXK8"/>
<name>A0A0A9PXK8_ARUDO</name>
<evidence type="ECO:0000313" key="1">
    <source>
        <dbReference type="EMBL" id="JAD32529.1"/>
    </source>
</evidence>
<reference evidence="1" key="2">
    <citation type="journal article" date="2015" name="Data Brief">
        <title>Shoot transcriptome of the giant reed, Arundo donax.</title>
        <authorList>
            <person name="Barrero R.A."/>
            <person name="Guerrero F.D."/>
            <person name="Moolhuijzen P."/>
            <person name="Goolsby J.A."/>
            <person name="Tidwell J."/>
            <person name="Bellgard S.E."/>
            <person name="Bellgard M.I."/>
        </authorList>
    </citation>
    <scope>NUCLEOTIDE SEQUENCE</scope>
    <source>
        <tissue evidence="1">Shoot tissue taken approximately 20 cm above the soil surface</tissue>
    </source>
</reference>
<protein>
    <submittedName>
        <fullName evidence="1">Uncharacterized protein</fullName>
    </submittedName>
</protein>